<comment type="caution">
    <text evidence="3">The sequence shown here is derived from an EMBL/GenBank/DDBJ whole genome shotgun (WGS) entry which is preliminary data.</text>
</comment>
<feature type="chain" id="PRO_5014948184" description="Urease accessory protein UreH-like transmembrane domain-containing protein" evidence="2">
    <location>
        <begin position="21"/>
        <end position="173"/>
    </location>
</feature>
<evidence type="ECO:0008006" key="5">
    <source>
        <dbReference type="Google" id="ProtNLM"/>
    </source>
</evidence>
<keyword evidence="1" id="KW-0812">Transmembrane</keyword>
<keyword evidence="1" id="KW-1133">Transmembrane helix</keyword>
<evidence type="ECO:0000256" key="1">
    <source>
        <dbReference type="SAM" id="Phobius"/>
    </source>
</evidence>
<feature type="transmembrane region" description="Helical" evidence="1">
    <location>
        <begin position="116"/>
        <end position="137"/>
    </location>
</feature>
<evidence type="ECO:0000313" key="3">
    <source>
        <dbReference type="EMBL" id="PJC52732.1"/>
    </source>
</evidence>
<name>A0A2M8FAH0_9BACT</name>
<feature type="transmembrane region" description="Helical" evidence="1">
    <location>
        <begin position="76"/>
        <end position="96"/>
    </location>
</feature>
<keyword evidence="2" id="KW-0732">Signal</keyword>
<reference evidence="4" key="1">
    <citation type="submission" date="2017-09" db="EMBL/GenBank/DDBJ databases">
        <title>Depth-based differentiation of microbial function through sediment-hosted aquifers and enrichment of novel symbionts in the deep terrestrial subsurface.</title>
        <authorList>
            <person name="Probst A.J."/>
            <person name="Ladd B."/>
            <person name="Jarett J.K."/>
            <person name="Geller-Mcgrath D.E."/>
            <person name="Sieber C.M.K."/>
            <person name="Emerson J.B."/>
            <person name="Anantharaman K."/>
            <person name="Thomas B.C."/>
            <person name="Malmstrom R."/>
            <person name="Stieglmeier M."/>
            <person name="Klingl A."/>
            <person name="Woyke T."/>
            <person name="Ryan C.M."/>
            <person name="Banfield J.F."/>
        </authorList>
    </citation>
    <scope>NUCLEOTIDE SEQUENCE [LARGE SCALE GENOMIC DNA]</scope>
</reference>
<feature type="transmembrane region" description="Helical" evidence="1">
    <location>
        <begin position="149"/>
        <end position="172"/>
    </location>
</feature>
<sequence>MKKIFGIIALFTLIPTAAKAHCPLCTVGAGALAVGAAYIGVSTYVVGIFLGAFALALGIWMSRIIKKEYIPYQKQIVIVVIFLSTLLPLIPLLQEYTSINIYWFGTYGTLFNKTYLIHKFLIGSTIGAGLMLISPAISLRVSKIKQKRLFPYQGIVITFVLLILASLIMQFVL</sequence>
<accession>A0A2M8FAH0</accession>
<keyword evidence="1" id="KW-0472">Membrane</keyword>
<dbReference type="AlphaFoldDB" id="A0A2M8FAH0"/>
<organism evidence="3 4">
    <name type="scientific">Candidatus Magasanikbacteria bacterium CG_4_9_14_0_2_um_filter_42_11</name>
    <dbReference type="NCBI Taxonomy" id="1974643"/>
    <lineage>
        <taxon>Bacteria</taxon>
        <taxon>Candidatus Magasanikiibacteriota</taxon>
    </lineage>
</organism>
<dbReference type="Proteomes" id="UP000231456">
    <property type="component" value="Unassembled WGS sequence"/>
</dbReference>
<protein>
    <recommendedName>
        <fullName evidence="5">Urease accessory protein UreH-like transmembrane domain-containing protein</fullName>
    </recommendedName>
</protein>
<dbReference type="EMBL" id="PFRH01000047">
    <property type="protein sequence ID" value="PJC52732.1"/>
    <property type="molecule type" value="Genomic_DNA"/>
</dbReference>
<gene>
    <name evidence="3" type="ORF">CO030_01345</name>
</gene>
<proteinExistence type="predicted"/>
<feature type="signal peptide" evidence="2">
    <location>
        <begin position="1"/>
        <end position="20"/>
    </location>
</feature>
<feature type="transmembrane region" description="Helical" evidence="1">
    <location>
        <begin position="30"/>
        <end position="55"/>
    </location>
</feature>
<evidence type="ECO:0000313" key="4">
    <source>
        <dbReference type="Proteomes" id="UP000231456"/>
    </source>
</evidence>
<evidence type="ECO:0000256" key="2">
    <source>
        <dbReference type="SAM" id="SignalP"/>
    </source>
</evidence>